<accession>A0AAD8JTN3</accession>
<evidence type="ECO:0000313" key="5">
    <source>
        <dbReference type="Proteomes" id="UP001229421"/>
    </source>
</evidence>
<comment type="caution">
    <text evidence="4">The sequence shown here is derived from an EMBL/GenBank/DDBJ whole genome shotgun (WGS) entry which is preliminary data.</text>
</comment>
<dbReference type="Proteomes" id="UP001229421">
    <property type="component" value="Unassembled WGS sequence"/>
</dbReference>
<feature type="compositionally biased region" description="Polar residues" evidence="2">
    <location>
        <begin position="1"/>
        <end position="17"/>
    </location>
</feature>
<comment type="similarity">
    <text evidence="1">Belongs to the GEM family.</text>
</comment>
<evidence type="ECO:0000313" key="4">
    <source>
        <dbReference type="EMBL" id="KAK1410675.1"/>
    </source>
</evidence>
<dbReference type="AlphaFoldDB" id="A0AAD8JTN3"/>
<dbReference type="EMBL" id="JAUHHV010000010">
    <property type="protein sequence ID" value="KAK1410675.1"/>
    <property type="molecule type" value="Genomic_DNA"/>
</dbReference>
<feature type="domain" description="GRAM" evidence="3">
    <location>
        <begin position="179"/>
        <end position="256"/>
    </location>
</feature>
<proteinExistence type="inferred from homology"/>
<dbReference type="InterPro" id="IPR011993">
    <property type="entry name" value="PH-like_dom_sf"/>
</dbReference>
<evidence type="ECO:0000256" key="2">
    <source>
        <dbReference type="SAM" id="MobiDB-lite"/>
    </source>
</evidence>
<evidence type="ECO:0000259" key="3">
    <source>
        <dbReference type="SMART" id="SM00568"/>
    </source>
</evidence>
<reference evidence="4" key="1">
    <citation type="journal article" date="2023" name="bioRxiv">
        <title>Improved chromosome-level genome assembly for marigold (Tagetes erecta).</title>
        <authorList>
            <person name="Jiang F."/>
            <person name="Yuan L."/>
            <person name="Wang S."/>
            <person name="Wang H."/>
            <person name="Xu D."/>
            <person name="Wang A."/>
            <person name="Fan W."/>
        </authorList>
    </citation>
    <scope>NUCLEOTIDE SEQUENCE</scope>
    <source>
        <strain evidence="4">WSJ</strain>
        <tissue evidence="4">Leaf</tissue>
    </source>
</reference>
<dbReference type="PANTHER" id="PTHR31969">
    <property type="entry name" value="GEM-LIKE PROTEIN 2"/>
    <property type="match status" value="1"/>
</dbReference>
<organism evidence="4 5">
    <name type="scientific">Tagetes erecta</name>
    <name type="common">African marigold</name>
    <dbReference type="NCBI Taxonomy" id="13708"/>
    <lineage>
        <taxon>Eukaryota</taxon>
        <taxon>Viridiplantae</taxon>
        <taxon>Streptophyta</taxon>
        <taxon>Embryophyta</taxon>
        <taxon>Tracheophyta</taxon>
        <taxon>Spermatophyta</taxon>
        <taxon>Magnoliopsida</taxon>
        <taxon>eudicotyledons</taxon>
        <taxon>Gunneridae</taxon>
        <taxon>Pentapetalae</taxon>
        <taxon>asterids</taxon>
        <taxon>campanulids</taxon>
        <taxon>Asterales</taxon>
        <taxon>Asteraceae</taxon>
        <taxon>Asteroideae</taxon>
        <taxon>Heliantheae alliance</taxon>
        <taxon>Tageteae</taxon>
        <taxon>Tagetes</taxon>
    </lineage>
</organism>
<dbReference type="InterPro" id="IPR037848">
    <property type="entry name" value="GEM-like"/>
</dbReference>
<keyword evidence="5" id="KW-1185">Reference proteome</keyword>
<dbReference type="InterPro" id="IPR004182">
    <property type="entry name" value="GRAM"/>
</dbReference>
<feature type="region of interest" description="Disordered" evidence="2">
    <location>
        <begin position="1"/>
        <end position="108"/>
    </location>
</feature>
<gene>
    <name evidence="4" type="ORF">QVD17_37214</name>
</gene>
<feature type="compositionally biased region" description="Basic and acidic residues" evidence="2">
    <location>
        <begin position="79"/>
        <end position="92"/>
    </location>
</feature>
<protein>
    <recommendedName>
        <fullName evidence="3">GRAM domain-containing protein</fullName>
    </recommendedName>
</protein>
<sequence length="304" mass="33664">MDLPNGSTTEVNLTSKSDPSDHDQFLIPVKLVQDPDPKSKIVVQSIETSNGEISDDRSSSTTPTGSRSKKSVRWSQDLVEERTLPPLEKSDDGYGSSNSYANRYRESSDSPAFNINNSMVNIKDTFGRWRKKVGEATKKAEDFAGNTWQHLKTAPSLTDGALGRIAQGTKVLAEGGYEKIFRQTFETVPEEILVNSYACYLSTSAGPVLGVIYVSTAKLAFCSDNPLSYKTNDKTEWSYYKVIIPLHQLKAINPSSSRNKSAEKYIQVISVDGHEFWYMGFLNYDGAVKCLQDALQTRAANSIV</sequence>
<dbReference type="Pfam" id="PF02893">
    <property type="entry name" value="GRAM"/>
    <property type="match status" value="1"/>
</dbReference>
<evidence type="ECO:0000256" key="1">
    <source>
        <dbReference type="ARBA" id="ARBA00009414"/>
    </source>
</evidence>
<name>A0AAD8JTN3_TARER</name>
<dbReference type="SMART" id="SM00568">
    <property type="entry name" value="GRAM"/>
    <property type="match status" value="1"/>
</dbReference>
<dbReference type="Gene3D" id="2.30.29.30">
    <property type="entry name" value="Pleckstrin-homology domain (PH domain)/Phosphotyrosine-binding domain (PTB)"/>
    <property type="match status" value="1"/>
</dbReference>